<evidence type="ECO:0000313" key="15">
    <source>
        <dbReference type="Proteomes" id="UP000708576"/>
    </source>
</evidence>
<comment type="similarity">
    <text evidence="2 10">Belongs to the beta sliding clamp family.</text>
</comment>
<evidence type="ECO:0000256" key="8">
    <source>
        <dbReference type="ARBA" id="ARBA00022932"/>
    </source>
</evidence>
<dbReference type="InterPro" id="IPR022634">
    <property type="entry name" value="DNA_polIII_beta_N"/>
</dbReference>
<sequence>MKFVVSSTDLLSHLQAISRVISNKSTLPILDNFLFDLKDGKLVLTASDLEVTMVTSLDLENSEGEGIIALPSRILLETLKKFPEQPLNFDINMENFAVDIVTEKGKFSVVGQNGEDFPELPELDADKSSNLQVPVDLLQVGINKTLFATADDELRPVMNGILVELSQESMTFVASDSHKLVRYRRLDAKTEFEASFILPKKPAGLLKNVLPKESGDVVVEFDDKNAFFTLPNYKLVCRLVEGNYPSYNAVIPQDNPYKVIIDRSEFHNTLGRVSIFSNQASNLVKLKMSNNELTVSAQDIDFSISAYERISCQYEGDEMEIGFKSGFLADILDNLNSSDVILELSDPSRAGILLPFENGENEEELMLLMPMMINV</sequence>
<protein>
    <recommendedName>
        <fullName evidence="3 10">Beta sliding clamp</fullName>
    </recommendedName>
</protein>
<dbReference type="SUPFAM" id="SSF55979">
    <property type="entry name" value="DNA clamp"/>
    <property type="match status" value="3"/>
</dbReference>
<evidence type="ECO:0000256" key="10">
    <source>
        <dbReference type="PIRNR" id="PIRNR000804"/>
    </source>
</evidence>
<evidence type="ECO:0000256" key="9">
    <source>
        <dbReference type="ARBA" id="ARBA00023125"/>
    </source>
</evidence>
<evidence type="ECO:0000256" key="5">
    <source>
        <dbReference type="ARBA" id="ARBA00022679"/>
    </source>
</evidence>
<keyword evidence="6 10" id="KW-0548">Nucleotidyltransferase</keyword>
<dbReference type="SMART" id="SM00480">
    <property type="entry name" value="POL3Bc"/>
    <property type="match status" value="1"/>
</dbReference>
<comment type="subunit">
    <text evidence="10">Forms a ring-shaped head-to-tail homodimer around DNA.</text>
</comment>
<dbReference type="Gene3D" id="3.70.10.10">
    <property type="match status" value="1"/>
</dbReference>
<dbReference type="InterPro" id="IPR046938">
    <property type="entry name" value="DNA_clamp_sf"/>
</dbReference>
<comment type="function">
    <text evidence="10">Confers DNA tethering and processivity to DNA polymerases and other proteins. Acts as a clamp, forming a ring around DNA (a reaction catalyzed by the clamp-loading complex) which diffuses in an ATP-independent manner freely and bidirectionally along dsDNA. Initially characterized for its ability to contact the catalytic subunit of DNA polymerase III (Pol III), a complex, multichain enzyme responsible for most of the replicative synthesis in bacteria; Pol III exhibits 3'-5' exonuclease proofreading activity. The beta chain is required for initiation of replication as well as for processivity of DNA replication.</text>
</comment>
<evidence type="ECO:0000256" key="4">
    <source>
        <dbReference type="ARBA" id="ARBA00022490"/>
    </source>
</evidence>
<dbReference type="Pfam" id="PF00712">
    <property type="entry name" value="DNA_pol3_beta"/>
    <property type="match status" value="1"/>
</dbReference>
<keyword evidence="5 10" id="KW-0808">Transferase</keyword>
<name>A0ABS5JUZ7_9BACT</name>
<feature type="domain" description="DNA polymerase III beta sliding clamp C-terminal" evidence="13">
    <location>
        <begin position="250"/>
        <end position="363"/>
    </location>
</feature>
<keyword evidence="8 10" id="KW-0239">DNA-directed DNA polymerase</keyword>
<keyword evidence="9" id="KW-0238">DNA-binding</keyword>
<evidence type="ECO:0000256" key="6">
    <source>
        <dbReference type="ARBA" id="ARBA00022695"/>
    </source>
</evidence>
<dbReference type="InterPro" id="IPR022637">
    <property type="entry name" value="DNA_polIII_beta_cen"/>
</dbReference>
<proteinExistence type="inferred from homology"/>
<evidence type="ECO:0000256" key="1">
    <source>
        <dbReference type="ARBA" id="ARBA00004496"/>
    </source>
</evidence>
<dbReference type="CDD" id="cd00140">
    <property type="entry name" value="beta_clamp"/>
    <property type="match status" value="1"/>
</dbReference>
<comment type="subcellular location">
    <subcellularLocation>
        <location evidence="1 10">Cytoplasm</location>
    </subcellularLocation>
</comment>
<evidence type="ECO:0000256" key="3">
    <source>
        <dbReference type="ARBA" id="ARBA00021035"/>
    </source>
</evidence>
<evidence type="ECO:0000259" key="13">
    <source>
        <dbReference type="Pfam" id="PF02768"/>
    </source>
</evidence>
<feature type="domain" description="DNA polymerase III beta sliding clamp central" evidence="12">
    <location>
        <begin position="133"/>
        <end position="245"/>
    </location>
</feature>
<keyword evidence="15" id="KW-1185">Reference proteome</keyword>
<dbReference type="NCBIfam" id="TIGR00663">
    <property type="entry name" value="dnan"/>
    <property type="match status" value="1"/>
</dbReference>
<gene>
    <name evidence="14" type="primary">dnaN</name>
    <name evidence="14" type="ORF">KEM10_10025</name>
</gene>
<dbReference type="InterPro" id="IPR022635">
    <property type="entry name" value="DNA_polIII_beta_C"/>
</dbReference>
<dbReference type="PIRSF" id="PIRSF000804">
    <property type="entry name" value="DNA_pol_III_b"/>
    <property type="match status" value="1"/>
</dbReference>
<evidence type="ECO:0000256" key="2">
    <source>
        <dbReference type="ARBA" id="ARBA00010752"/>
    </source>
</evidence>
<dbReference type="RefSeq" id="WP_212215847.1">
    <property type="nucleotide sequence ID" value="NZ_JAGUCO010000005.1"/>
</dbReference>
<dbReference type="Proteomes" id="UP000708576">
    <property type="component" value="Unassembled WGS sequence"/>
</dbReference>
<keyword evidence="4 10" id="KW-0963">Cytoplasm</keyword>
<evidence type="ECO:0000256" key="7">
    <source>
        <dbReference type="ARBA" id="ARBA00022705"/>
    </source>
</evidence>
<dbReference type="GO" id="GO:0003887">
    <property type="term" value="F:DNA-directed DNA polymerase activity"/>
    <property type="evidence" value="ECO:0007669"/>
    <property type="project" value="UniProtKB-EC"/>
</dbReference>
<comment type="caution">
    <text evidence="14">The sequence shown here is derived from an EMBL/GenBank/DDBJ whole genome shotgun (WGS) entry which is preliminary data.</text>
</comment>
<evidence type="ECO:0000313" key="14">
    <source>
        <dbReference type="EMBL" id="MBS2098615.1"/>
    </source>
</evidence>
<evidence type="ECO:0000259" key="12">
    <source>
        <dbReference type="Pfam" id="PF02767"/>
    </source>
</evidence>
<keyword evidence="7 10" id="KW-0235">DNA replication</keyword>
<dbReference type="Pfam" id="PF02768">
    <property type="entry name" value="DNA_pol3_beta_3"/>
    <property type="match status" value="1"/>
</dbReference>
<dbReference type="EMBL" id="JAGUCO010000005">
    <property type="protein sequence ID" value="MBS2098615.1"/>
    <property type="molecule type" value="Genomic_DNA"/>
</dbReference>
<feature type="domain" description="DNA polymerase III beta sliding clamp N-terminal" evidence="11">
    <location>
        <begin position="1"/>
        <end position="121"/>
    </location>
</feature>
<dbReference type="PANTHER" id="PTHR30478">
    <property type="entry name" value="DNA POLYMERASE III SUBUNIT BETA"/>
    <property type="match status" value="1"/>
</dbReference>
<evidence type="ECO:0000259" key="11">
    <source>
        <dbReference type="Pfam" id="PF00712"/>
    </source>
</evidence>
<dbReference type="PANTHER" id="PTHR30478:SF0">
    <property type="entry name" value="BETA SLIDING CLAMP"/>
    <property type="match status" value="1"/>
</dbReference>
<dbReference type="Gene3D" id="3.10.150.10">
    <property type="entry name" value="DNA Polymerase III, subunit A, domain 2"/>
    <property type="match status" value="1"/>
</dbReference>
<dbReference type="Pfam" id="PF02767">
    <property type="entry name" value="DNA_pol3_beta_2"/>
    <property type="match status" value="1"/>
</dbReference>
<accession>A0ABS5JUZ7</accession>
<organism evidence="14 15">
    <name type="scientific">Carboxylicivirga linearis</name>
    <dbReference type="NCBI Taxonomy" id="1628157"/>
    <lineage>
        <taxon>Bacteria</taxon>
        <taxon>Pseudomonadati</taxon>
        <taxon>Bacteroidota</taxon>
        <taxon>Bacteroidia</taxon>
        <taxon>Marinilabiliales</taxon>
        <taxon>Marinilabiliaceae</taxon>
        <taxon>Carboxylicivirga</taxon>
    </lineage>
</organism>
<dbReference type="InterPro" id="IPR001001">
    <property type="entry name" value="DNA_polIII_beta"/>
</dbReference>
<reference evidence="14 15" key="1">
    <citation type="journal article" date="2015" name="Int. J. Syst. Evol. Microbiol.">
        <title>Carboxylicivirga linearis sp. nov., isolated from a sea cucumber culture pond.</title>
        <authorList>
            <person name="Wang F.Q."/>
            <person name="Zhou Y.X."/>
            <person name="Lin X.Z."/>
            <person name="Chen G.J."/>
            <person name="Du Z.J."/>
        </authorList>
    </citation>
    <scope>NUCLEOTIDE SEQUENCE [LARGE SCALE GENOMIC DNA]</scope>
    <source>
        <strain evidence="14 15">FB218</strain>
    </source>
</reference>